<evidence type="ECO:0000259" key="6">
    <source>
        <dbReference type="PROSITE" id="PS50863"/>
    </source>
</evidence>
<name>A0A6P8EHL0_PUNGR</name>
<protein>
    <submittedName>
        <fullName evidence="8">B3 domain-containing protein Os11g0197600-like</fullName>
    </submittedName>
</protein>
<dbReference type="PANTHER" id="PTHR31920">
    <property type="entry name" value="B3 DOMAIN-CONTAINING"/>
    <property type="match status" value="1"/>
</dbReference>
<dbReference type="PANTHER" id="PTHR31920:SF145">
    <property type="entry name" value="B3 DOMAIN-CONTAINING PROTEIN REM20-LIKE ISOFORM X1"/>
    <property type="match status" value="1"/>
</dbReference>
<keyword evidence="3" id="KW-0238">DNA-binding</keyword>
<dbReference type="RefSeq" id="XP_031406210.1">
    <property type="nucleotide sequence ID" value="XM_031550350.1"/>
</dbReference>
<evidence type="ECO:0000256" key="5">
    <source>
        <dbReference type="ARBA" id="ARBA00023242"/>
    </source>
</evidence>
<dbReference type="SMART" id="SM01019">
    <property type="entry name" value="B3"/>
    <property type="match status" value="1"/>
</dbReference>
<comment type="subcellular location">
    <subcellularLocation>
        <location evidence="1">Nucleus</location>
    </subcellularLocation>
</comment>
<dbReference type="Pfam" id="PF02362">
    <property type="entry name" value="B3"/>
    <property type="match status" value="1"/>
</dbReference>
<dbReference type="InterPro" id="IPR015300">
    <property type="entry name" value="DNA-bd_pseudobarrel_sf"/>
</dbReference>
<evidence type="ECO:0000313" key="8">
    <source>
        <dbReference type="RefSeq" id="XP_031406210.1"/>
    </source>
</evidence>
<dbReference type="PROSITE" id="PS50863">
    <property type="entry name" value="B3"/>
    <property type="match status" value="1"/>
</dbReference>
<dbReference type="SUPFAM" id="SSF101936">
    <property type="entry name" value="DNA-binding pseudobarrel domain"/>
    <property type="match status" value="1"/>
</dbReference>
<sequence>MQRRSRTMSDPSRLKFFKVFVETQSKERLRIPVYLMHMEGQKPQVFCLSGSSGDAWQVNLVEVLEKDSDELYFTHGWATFVKDNLIEHGHLLLFQYAGELNIKVEIFSRSGCPKEAAFHARCSQSKVVDHLPELDVPLVKIQSSYDHTRVQSALWLHSKSSSLCY</sequence>
<feature type="domain" description="TF-B3" evidence="6">
    <location>
        <begin position="14"/>
        <end position="110"/>
    </location>
</feature>
<dbReference type="GeneID" id="116214870"/>
<dbReference type="GO" id="GO:0005634">
    <property type="term" value="C:nucleus"/>
    <property type="evidence" value="ECO:0007669"/>
    <property type="project" value="UniProtKB-SubCell"/>
</dbReference>
<reference evidence="7" key="1">
    <citation type="journal article" date="2020" name="Plant Biotechnol. J.">
        <title>The pomegranate (Punica granatum L.) draft genome dissects genetic divergence between soft- and hard-seeded cultivars.</title>
        <authorList>
            <person name="Luo X."/>
            <person name="Li H."/>
            <person name="Wu Z."/>
            <person name="Yao W."/>
            <person name="Zhao P."/>
            <person name="Cao D."/>
            <person name="Yu H."/>
            <person name="Li K."/>
            <person name="Poudel K."/>
            <person name="Zhao D."/>
            <person name="Zhang F."/>
            <person name="Xia X."/>
            <person name="Chen L."/>
            <person name="Wang Q."/>
            <person name="Jing D."/>
            <person name="Cao S."/>
        </authorList>
    </citation>
    <scope>NUCLEOTIDE SEQUENCE [LARGE SCALE GENOMIC DNA]</scope>
    <source>
        <strain evidence="7">cv. Tunisia</strain>
    </source>
</reference>
<evidence type="ECO:0000256" key="1">
    <source>
        <dbReference type="ARBA" id="ARBA00004123"/>
    </source>
</evidence>
<dbReference type="Proteomes" id="UP000515151">
    <property type="component" value="Chromosome 7"/>
</dbReference>
<dbReference type="CDD" id="cd10017">
    <property type="entry name" value="B3_DNA"/>
    <property type="match status" value="1"/>
</dbReference>
<dbReference type="AlphaFoldDB" id="A0A6P8EHL0"/>
<proteinExistence type="predicted"/>
<evidence type="ECO:0000256" key="4">
    <source>
        <dbReference type="ARBA" id="ARBA00023163"/>
    </source>
</evidence>
<dbReference type="InterPro" id="IPR003340">
    <property type="entry name" value="B3_DNA-bd"/>
</dbReference>
<keyword evidence="7" id="KW-1185">Reference proteome</keyword>
<reference evidence="8" key="2">
    <citation type="submission" date="2025-08" db="UniProtKB">
        <authorList>
            <consortium name="RefSeq"/>
        </authorList>
    </citation>
    <scope>IDENTIFICATION</scope>
    <source>
        <tissue evidence="8">Leaf</tissue>
    </source>
</reference>
<accession>A0A6P8EHL0</accession>
<evidence type="ECO:0000256" key="2">
    <source>
        <dbReference type="ARBA" id="ARBA00023015"/>
    </source>
</evidence>
<organism evidence="7 8">
    <name type="scientific">Punica granatum</name>
    <name type="common">Pomegranate</name>
    <dbReference type="NCBI Taxonomy" id="22663"/>
    <lineage>
        <taxon>Eukaryota</taxon>
        <taxon>Viridiplantae</taxon>
        <taxon>Streptophyta</taxon>
        <taxon>Embryophyta</taxon>
        <taxon>Tracheophyta</taxon>
        <taxon>Spermatophyta</taxon>
        <taxon>Magnoliopsida</taxon>
        <taxon>eudicotyledons</taxon>
        <taxon>Gunneridae</taxon>
        <taxon>Pentapetalae</taxon>
        <taxon>rosids</taxon>
        <taxon>malvids</taxon>
        <taxon>Myrtales</taxon>
        <taxon>Lythraceae</taxon>
        <taxon>Punica</taxon>
    </lineage>
</organism>
<keyword evidence="4" id="KW-0804">Transcription</keyword>
<dbReference type="GO" id="GO:0003677">
    <property type="term" value="F:DNA binding"/>
    <property type="evidence" value="ECO:0007669"/>
    <property type="project" value="UniProtKB-KW"/>
</dbReference>
<gene>
    <name evidence="8" type="primary">LOC116214870</name>
</gene>
<dbReference type="OrthoDB" id="1666376at2759"/>
<dbReference type="InterPro" id="IPR050655">
    <property type="entry name" value="Plant_B3_domain"/>
</dbReference>
<keyword evidence="2" id="KW-0805">Transcription regulation</keyword>
<dbReference type="Gene3D" id="2.40.330.10">
    <property type="entry name" value="DNA-binding pseudobarrel domain"/>
    <property type="match status" value="1"/>
</dbReference>
<evidence type="ECO:0000256" key="3">
    <source>
        <dbReference type="ARBA" id="ARBA00023125"/>
    </source>
</evidence>
<keyword evidence="5" id="KW-0539">Nucleus</keyword>
<evidence type="ECO:0000313" key="7">
    <source>
        <dbReference type="Proteomes" id="UP000515151"/>
    </source>
</evidence>